<keyword evidence="3" id="KW-1185">Reference proteome</keyword>
<accession>A0ABS4I208</accession>
<evidence type="ECO:0000313" key="3">
    <source>
        <dbReference type="Proteomes" id="UP001519344"/>
    </source>
</evidence>
<keyword evidence="1" id="KW-0732">Signal</keyword>
<comment type="caution">
    <text evidence="2">The sequence shown here is derived from an EMBL/GenBank/DDBJ whole genome shotgun (WGS) entry which is preliminary data.</text>
</comment>
<feature type="chain" id="PRO_5046782892" evidence="1">
    <location>
        <begin position="23"/>
        <end position="66"/>
    </location>
</feature>
<feature type="signal peptide" evidence="1">
    <location>
        <begin position="1"/>
        <end position="22"/>
    </location>
</feature>
<dbReference type="EMBL" id="JAGGKV010000011">
    <property type="protein sequence ID" value="MBP1964952.1"/>
    <property type="molecule type" value="Genomic_DNA"/>
</dbReference>
<sequence>MNVRVKCIKRFAMIMLFTLLSASRLEVSPFGVMTVKADTTTANQALRFVQQYKSIFNYSSIASEYR</sequence>
<proteinExistence type="predicted"/>
<organism evidence="2 3">
    <name type="scientific">Paenibacillus aceris</name>
    <dbReference type="NCBI Taxonomy" id="869555"/>
    <lineage>
        <taxon>Bacteria</taxon>
        <taxon>Bacillati</taxon>
        <taxon>Bacillota</taxon>
        <taxon>Bacilli</taxon>
        <taxon>Bacillales</taxon>
        <taxon>Paenibacillaceae</taxon>
        <taxon>Paenibacillus</taxon>
    </lineage>
</organism>
<dbReference type="Proteomes" id="UP001519344">
    <property type="component" value="Unassembled WGS sequence"/>
</dbReference>
<name>A0ABS4I208_9BACL</name>
<reference evidence="2 3" key="1">
    <citation type="submission" date="2021-03" db="EMBL/GenBank/DDBJ databases">
        <title>Genomic Encyclopedia of Type Strains, Phase IV (KMG-IV): sequencing the most valuable type-strain genomes for metagenomic binning, comparative biology and taxonomic classification.</title>
        <authorList>
            <person name="Goeker M."/>
        </authorList>
    </citation>
    <scope>NUCLEOTIDE SEQUENCE [LARGE SCALE GENOMIC DNA]</scope>
    <source>
        <strain evidence="2 3">DSM 24950</strain>
    </source>
</reference>
<dbReference type="RefSeq" id="WP_167057258.1">
    <property type="nucleotide sequence ID" value="NZ_JAAOZR010000015.1"/>
</dbReference>
<gene>
    <name evidence="2" type="ORF">J2Z65_004185</name>
</gene>
<evidence type="ECO:0000313" key="2">
    <source>
        <dbReference type="EMBL" id="MBP1964952.1"/>
    </source>
</evidence>
<protein>
    <submittedName>
        <fullName evidence="2">Uncharacterized protein</fullName>
    </submittedName>
</protein>
<evidence type="ECO:0000256" key="1">
    <source>
        <dbReference type="SAM" id="SignalP"/>
    </source>
</evidence>